<dbReference type="InterPro" id="IPR038770">
    <property type="entry name" value="Na+/solute_symporter_sf"/>
</dbReference>
<keyword evidence="7" id="KW-0406">Ion transport</keyword>
<evidence type="ECO:0000256" key="7">
    <source>
        <dbReference type="ARBA" id="ARBA00023065"/>
    </source>
</evidence>
<reference evidence="11" key="1">
    <citation type="submission" date="2020-08" db="EMBL/GenBank/DDBJ databases">
        <title>Genome public.</title>
        <authorList>
            <person name="Liu C."/>
            <person name="Sun Q."/>
        </authorList>
    </citation>
    <scope>NUCLEOTIDE SEQUENCE</scope>
    <source>
        <strain evidence="11">BX1005</strain>
    </source>
</reference>
<keyword evidence="5 9" id="KW-0812">Transmembrane</keyword>
<evidence type="ECO:0000256" key="6">
    <source>
        <dbReference type="ARBA" id="ARBA00022989"/>
    </source>
</evidence>
<feature type="transmembrane region" description="Helical" evidence="9">
    <location>
        <begin position="331"/>
        <end position="354"/>
    </location>
</feature>
<feature type="domain" description="RCK C-terminal" evidence="10">
    <location>
        <begin position="482"/>
        <end position="535"/>
    </location>
</feature>
<evidence type="ECO:0000256" key="1">
    <source>
        <dbReference type="ARBA" id="ARBA00004651"/>
    </source>
</evidence>
<dbReference type="PANTHER" id="PTHR32507">
    <property type="entry name" value="NA(+)/H(+) ANTIPORTER 1"/>
    <property type="match status" value="1"/>
</dbReference>
<dbReference type="GO" id="GO:0006813">
    <property type="term" value="P:potassium ion transport"/>
    <property type="evidence" value="ECO:0007669"/>
    <property type="project" value="InterPro"/>
</dbReference>
<proteinExistence type="predicted"/>
<evidence type="ECO:0000313" key="11">
    <source>
        <dbReference type="EMBL" id="MBC5715273.1"/>
    </source>
</evidence>
<organism evidence="11 12">
    <name type="scientific">Roseburia zhanii</name>
    <dbReference type="NCBI Taxonomy" id="2763064"/>
    <lineage>
        <taxon>Bacteria</taxon>
        <taxon>Bacillati</taxon>
        <taxon>Bacillota</taxon>
        <taxon>Clostridia</taxon>
        <taxon>Lachnospirales</taxon>
        <taxon>Lachnospiraceae</taxon>
        <taxon>Roseburia</taxon>
    </lineage>
</organism>
<dbReference type="GO" id="GO:1902600">
    <property type="term" value="P:proton transmembrane transport"/>
    <property type="evidence" value="ECO:0007669"/>
    <property type="project" value="InterPro"/>
</dbReference>
<dbReference type="Pfam" id="PF02080">
    <property type="entry name" value="TrkA_C"/>
    <property type="match status" value="2"/>
</dbReference>
<evidence type="ECO:0000256" key="9">
    <source>
        <dbReference type="SAM" id="Phobius"/>
    </source>
</evidence>
<dbReference type="PANTHER" id="PTHR32507:SF7">
    <property type="entry name" value="K(+)_H(+) ANTIPORTER NHAP2"/>
    <property type="match status" value="1"/>
</dbReference>
<keyword evidence="4" id="KW-1003">Cell membrane</keyword>
<dbReference type="InterPro" id="IPR036721">
    <property type="entry name" value="RCK_C_sf"/>
</dbReference>
<dbReference type="PROSITE" id="PS51202">
    <property type="entry name" value="RCK_C"/>
    <property type="match status" value="2"/>
</dbReference>
<name>A0A923LSW6_9FIRM</name>
<evidence type="ECO:0000256" key="3">
    <source>
        <dbReference type="ARBA" id="ARBA00022449"/>
    </source>
</evidence>
<keyword evidence="6 9" id="KW-1133">Transmembrane helix</keyword>
<dbReference type="Proteomes" id="UP000606720">
    <property type="component" value="Unassembled WGS sequence"/>
</dbReference>
<feature type="transmembrane region" description="Helical" evidence="9">
    <location>
        <begin position="292"/>
        <end position="319"/>
    </location>
</feature>
<dbReference type="Gene3D" id="1.20.1530.20">
    <property type="match status" value="1"/>
</dbReference>
<dbReference type="GO" id="GO:0015297">
    <property type="term" value="F:antiporter activity"/>
    <property type="evidence" value="ECO:0007669"/>
    <property type="project" value="UniProtKB-KW"/>
</dbReference>
<dbReference type="SUPFAM" id="SSF116726">
    <property type="entry name" value="TrkA C-terminal domain-like"/>
    <property type="match status" value="2"/>
</dbReference>
<keyword evidence="3" id="KW-0050">Antiport</keyword>
<evidence type="ECO:0000313" key="12">
    <source>
        <dbReference type="Proteomes" id="UP000606720"/>
    </source>
</evidence>
<dbReference type="NCBIfam" id="NF003715">
    <property type="entry name" value="PRK05326.1-2"/>
    <property type="match status" value="1"/>
</dbReference>
<feature type="transmembrane region" description="Helical" evidence="9">
    <location>
        <begin position="222"/>
        <end position="252"/>
    </location>
</feature>
<keyword evidence="2" id="KW-0813">Transport</keyword>
<dbReference type="RefSeq" id="WP_186867683.1">
    <property type="nucleotide sequence ID" value="NZ_JACOPH010000016.1"/>
</dbReference>
<dbReference type="GO" id="GO:0005886">
    <property type="term" value="C:plasma membrane"/>
    <property type="evidence" value="ECO:0007669"/>
    <property type="project" value="UniProtKB-SubCell"/>
</dbReference>
<feature type="transmembrane region" description="Helical" evidence="9">
    <location>
        <begin position="6"/>
        <end position="22"/>
    </location>
</feature>
<feature type="transmembrane region" description="Helical" evidence="9">
    <location>
        <begin position="360"/>
        <end position="382"/>
    </location>
</feature>
<feature type="transmembrane region" description="Helical" evidence="9">
    <location>
        <begin position="87"/>
        <end position="112"/>
    </location>
</feature>
<comment type="caution">
    <text evidence="11">The sequence shown here is derived from an EMBL/GenBank/DDBJ whole genome shotgun (WGS) entry which is preliminary data.</text>
</comment>
<dbReference type="InterPro" id="IPR006153">
    <property type="entry name" value="Cation/H_exchanger_TM"/>
</dbReference>
<dbReference type="NCBIfam" id="NF003716">
    <property type="entry name" value="PRK05326.1-3"/>
    <property type="match status" value="1"/>
</dbReference>
<keyword evidence="8 9" id="KW-0472">Membrane</keyword>
<gene>
    <name evidence="11" type="ORF">H8S17_13875</name>
</gene>
<dbReference type="InterPro" id="IPR006037">
    <property type="entry name" value="RCK_C"/>
</dbReference>
<evidence type="ECO:0000256" key="4">
    <source>
        <dbReference type="ARBA" id="ARBA00022475"/>
    </source>
</evidence>
<feature type="transmembrane region" description="Helical" evidence="9">
    <location>
        <begin position="29"/>
        <end position="50"/>
    </location>
</feature>
<feature type="domain" description="RCK C-terminal" evidence="10">
    <location>
        <begin position="397"/>
        <end position="481"/>
    </location>
</feature>
<feature type="transmembrane region" description="Helical" evidence="9">
    <location>
        <begin position="264"/>
        <end position="286"/>
    </location>
</feature>
<keyword evidence="12" id="KW-1185">Reference proteome</keyword>
<dbReference type="GO" id="GO:0008324">
    <property type="term" value="F:monoatomic cation transmembrane transporter activity"/>
    <property type="evidence" value="ECO:0007669"/>
    <property type="project" value="InterPro"/>
</dbReference>
<evidence type="ECO:0000256" key="2">
    <source>
        <dbReference type="ARBA" id="ARBA00022448"/>
    </source>
</evidence>
<protein>
    <submittedName>
        <fullName evidence="11">Potassium/proton antiporter</fullName>
    </submittedName>
</protein>
<feature type="transmembrane region" description="Helical" evidence="9">
    <location>
        <begin position="56"/>
        <end position="75"/>
    </location>
</feature>
<sequence length="535" mass="58389">MNDYIFLAAVVIIACVVCNRISHMIGVPMLLVFILLGMFFGSDGVIRIAFDNFHAAEQICSAALIFIMFYGGFGTKWSTAKPVVGRAVLLSTVGVILTAGLVGLFCYFVLHISLSESFLIGSLISSTDAASVFSILRSKRLNLKYHTASLLEVESGSNDPCSYMLTIIMLGIMGGGTVSAQDLVFSIIIQIASAICIGMLVAFVTEAILMRYKFTTEGFDTIFVFGMILLSYALPSMIGGNGYLSVYIFGIALGNKKLKNKKTLVHFFDGVTGLMQMLLFFLLGLLSFPSQLFHVAGIGLAVALFLTFIARPVAVFLLLTPFCSRTSQQIFVSAAGLRGAASIVFAIMAVTSSASVEHDVFHIVFFIVLFSILLQGTFLPWIATKLDLIDEKEDVLKTFTDYTQEVPVQFIEFSVKKDHPWAGSMVKDILLPPETLLVQVRKQDNTMITPDGSTVLNEGDRLVLSARANGIAKDVELLELSLDKEHEWIGKRISDVSLEAGKLIVMVQRDEDVIIPNGGTLLKEGDILVIKENCT</sequence>
<comment type="subcellular location">
    <subcellularLocation>
        <location evidence="1">Cell membrane</location>
        <topology evidence="1">Multi-pass membrane protein</topology>
    </subcellularLocation>
</comment>
<dbReference type="AlphaFoldDB" id="A0A923LSW6"/>
<evidence type="ECO:0000256" key="8">
    <source>
        <dbReference type="ARBA" id="ARBA00023136"/>
    </source>
</evidence>
<evidence type="ECO:0000259" key="10">
    <source>
        <dbReference type="PROSITE" id="PS51202"/>
    </source>
</evidence>
<accession>A0A923LSW6</accession>
<evidence type="ECO:0000256" key="5">
    <source>
        <dbReference type="ARBA" id="ARBA00022692"/>
    </source>
</evidence>
<dbReference type="Pfam" id="PF00999">
    <property type="entry name" value="Na_H_Exchanger"/>
    <property type="match status" value="1"/>
</dbReference>
<feature type="transmembrane region" description="Helical" evidence="9">
    <location>
        <begin position="183"/>
        <end position="210"/>
    </location>
</feature>
<dbReference type="EMBL" id="JACOPH010000016">
    <property type="protein sequence ID" value="MBC5715273.1"/>
    <property type="molecule type" value="Genomic_DNA"/>
</dbReference>
<dbReference type="Gene3D" id="3.30.70.1450">
    <property type="entry name" value="Regulator of K+ conductance, C-terminal domain"/>
    <property type="match status" value="2"/>
</dbReference>